<dbReference type="Pfam" id="PF14230">
    <property type="entry name" value="DUF4333"/>
    <property type="match status" value="1"/>
</dbReference>
<dbReference type="InterPro" id="IPR025637">
    <property type="entry name" value="DUF4333"/>
</dbReference>
<dbReference type="EMBL" id="JBHSIV010000023">
    <property type="protein sequence ID" value="MFC5064487.1"/>
    <property type="molecule type" value="Genomic_DNA"/>
</dbReference>
<evidence type="ECO:0000313" key="2">
    <source>
        <dbReference type="EMBL" id="MFC5064487.1"/>
    </source>
</evidence>
<dbReference type="RefSeq" id="WP_378037828.1">
    <property type="nucleotide sequence ID" value="NZ_JBHSIV010000023.1"/>
</dbReference>
<reference evidence="3" key="1">
    <citation type="journal article" date="2019" name="Int. J. Syst. Evol. Microbiol.">
        <title>The Global Catalogue of Microorganisms (GCM) 10K type strain sequencing project: providing services to taxonomists for standard genome sequencing and annotation.</title>
        <authorList>
            <consortium name="The Broad Institute Genomics Platform"/>
            <consortium name="The Broad Institute Genome Sequencing Center for Infectious Disease"/>
            <person name="Wu L."/>
            <person name="Ma J."/>
        </authorList>
    </citation>
    <scope>NUCLEOTIDE SEQUENCE [LARGE SCALE GENOMIC DNA]</scope>
    <source>
        <strain evidence="3">CGMCC 4.7093</strain>
    </source>
</reference>
<accession>A0ABV9YRG6</accession>
<evidence type="ECO:0000259" key="1">
    <source>
        <dbReference type="Pfam" id="PF14230"/>
    </source>
</evidence>
<comment type="caution">
    <text evidence="2">The sequence shown here is derived from an EMBL/GenBank/DDBJ whole genome shotgun (WGS) entry which is preliminary data.</text>
</comment>
<proteinExistence type="predicted"/>
<protein>
    <submittedName>
        <fullName evidence="2">DUF4333 domain-containing protein</fullName>
    </submittedName>
</protein>
<gene>
    <name evidence="2" type="ORF">ACFPBZ_19855</name>
</gene>
<dbReference type="Proteomes" id="UP001595947">
    <property type="component" value="Unassembled WGS sequence"/>
</dbReference>
<name>A0ABV9YRG6_9PSEU</name>
<feature type="domain" description="DUF4333" evidence="1">
    <location>
        <begin position="75"/>
        <end position="139"/>
    </location>
</feature>
<sequence>MAVVALVLAVLLAPVGLVLGIAARRRIAASSRSVFDDTAPDPLSGRGLATAAIVVGLVLTLAEAALVAALTVGVPESWLSNDLAATSVQDTIERTVPLPAGTVRCPGPLPATVGASITCTGTENGAPVTLRATVTVAQGRDVRFEITRG</sequence>
<keyword evidence="3" id="KW-1185">Reference proteome</keyword>
<evidence type="ECO:0000313" key="3">
    <source>
        <dbReference type="Proteomes" id="UP001595947"/>
    </source>
</evidence>
<organism evidence="2 3">
    <name type="scientific">Actinomycetospora atypica</name>
    <dbReference type="NCBI Taxonomy" id="1290095"/>
    <lineage>
        <taxon>Bacteria</taxon>
        <taxon>Bacillati</taxon>
        <taxon>Actinomycetota</taxon>
        <taxon>Actinomycetes</taxon>
        <taxon>Pseudonocardiales</taxon>
        <taxon>Pseudonocardiaceae</taxon>
        <taxon>Actinomycetospora</taxon>
    </lineage>
</organism>